<accession>A0A4R9M4B8</accession>
<dbReference type="RefSeq" id="WP_135758856.1">
    <property type="nucleotide sequence ID" value="NZ_RQHW01000007.1"/>
</dbReference>
<evidence type="ECO:0000313" key="2">
    <source>
        <dbReference type="Proteomes" id="UP000298058"/>
    </source>
</evidence>
<proteinExistence type="predicted"/>
<protein>
    <submittedName>
        <fullName evidence="1">Uncharacterized protein</fullName>
    </submittedName>
</protein>
<dbReference type="Proteomes" id="UP000298058">
    <property type="component" value="Unassembled WGS sequence"/>
</dbReference>
<dbReference type="OrthoDB" id="9986340at2"/>
<reference evidence="1" key="1">
    <citation type="journal article" date="2019" name="PLoS Negl. Trop. Dis.">
        <title>Revisiting the worldwide diversity of Leptospira species in the environment.</title>
        <authorList>
            <person name="Vincent A.T."/>
            <person name="Schiettekatte O."/>
            <person name="Bourhy P."/>
            <person name="Veyrier F.J."/>
            <person name="Picardeau M."/>
        </authorList>
    </citation>
    <scope>NUCLEOTIDE SEQUENCE [LARGE SCALE GENOMIC DNA]</scope>
    <source>
        <strain evidence="1">201300427</strain>
    </source>
</reference>
<dbReference type="AlphaFoldDB" id="A0A4R9M4B8"/>
<organism evidence="1 2">
    <name type="scientific">Leptospira idonii</name>
    <dbReference type="NCBI Taxonomy" id="1193500"/>
    <lineage>
        <taxon>Bacteria</taxon>
        <taxon>Pseudomonadati</taxon>
        <taxon>Spirochaetota</taxon>
        <taxon>Spirochaetia</taxon>
        <taxon>Leptospirales</taxon>
        <taxon>Leptospiraceae</taxon>
        <taxon>Leptospira</taxon>
    </lineage>
</organism>
<comment type="caution">
    <text evidence="1">The sequence shown here is derived from an EMBL/GenBank/DDBJ whole genome shotgun (WGS) entry which is preliminary data.</text>
</comment>
<keyword evidence="2" id="KW-1185">Reference proteome</keyword>
<name>A0A4R9M4B8_9LEPT</name>
<sequence length="146" mass="15555">MLNDVKDKFRKGFDPEYNDYLGDVTDMETAKQRAIDTWSEALFECAKNITPASTTASSARSAFESAAEGMHLDGSIFSAAVSSFASSLGSGMVGYAAVPPAAPFVPTSSEENYEGMCGDFSDQLIDWLKTGSATLIAPPNTISNWS</sequence>
<dbReference type="EMBL" id="RQHW01000007">
    <property type="protein sequence ID" value="TGN20821.1"/>
    <property type="molecule type" value="Genomic_DNA"/>
</dbReference>
<evidence type="ECO:0000313" key="1">
    <source>
        <dbReference type="EMBL" id="TGN20821.1"/>
    </source>
</evidence>
<gene>
    <name evidence="1" type="ORF">EHS15_01930</name>
</gene>